<keyword evidence="2" id="KW-0560">Oxidoreductase</keyword>
<name>A0A095YC52_9MICC</name>
<dbReference type="Pfam" id="PF13561">
    <property type="entry name" value="adh_short_C2"/>
    <property type="match status" value="1"/>
</dbReference>
<gene>
    <name evidence="3" type="ORF">HMPREF2128_07060</name>
</gene>
<dbReference type="Gene3D" id="3.40.50.720">
    <property type="entry name" value="NAD(P)-binding Rossmann-like Domain"/>
    <property type="match status" value="1"/>
</dbReference>
<dbReference type="PRINTS" id="PR00081">
    <property type="entry name" value="GDHRDH"/>
</dbReference>
<sequence>MSTATPERALITGGANGIGAAIAKKCHEAGYETVILDRAGDDAIHCDLSDPESTRAALEQALAGGPITRLVNNVGAVFANSLSDQTVEEFDNAVALNLRSAFLCAQALVPGMREAGFGRIVNIASRAALGKELRTAYSATKAGLQGMTRTWALEEGKQGITVNAVAPGPIATELFMNANPAESERTKAIVNSIPVGRMGTPDDVAHAAVFLLSADAGFITGQTLYVCGGMTVGAHHD</sequence>
<dbReference type="AlphaFoldDB" id="A0A095YC52"/>
<proteinExistence type="inferred from homology"/>
<reference evidence="3 4" key="1">
    <citation type="submission" date="2014-07" db="EMBL/GenBank/DDBJ databases">
        <authorList>
            <person name="McCorrison J."/>
            <person name="Sanka R."/>
            <person name="Torralba M."/>
            <person name="Gillis M."/>
            <person name="Haft D.H."/>
            <person name="Methe B."/>
            <person name="Sutton G."/>
            <person name="Nelson K.E."/>
        </authorList>
    </citation>
    <scope>NUCLEOTIDE SEQUENCE [LARGE SCALE GENOMIC DNA]</scope>
    <source>
        <strain evidence="3 4">DNF00011</strain>
    </source>
</reference>
<evidence type="ECO:0000256" key="2">
    <source>
        <dbReference type="ARBA" id="ARBA00023002"/>
    </source>
</evidence>
<dbReference type="Proteomes" id="UP000053528">
    <property type="component" value="Unassembled WGS sequence"/>
</dbReference>
<dbReference type="PROSITE" id="PS00061">
    <property type="entry name" value="ADH_SHORT"/>
    <property type="match status" value="1"/>
</dbReference>
<dbReference type="PANTHER" id="PTHR42760">
    <property type="entry name" value="SHORT-CHAIN DEHYDROGENASES/REDUCTASES FAMILY MEMBER"/>
    <property type="match status" value="1"/>
</dbReference>
<dbReference type="FunFam" id="3.40.50.720:FF:000084">
    <property type="entry name" value="Short-chain dehydrogenase reductase"/>
    <property type="match status" value="1"/>
</dbReference>
<dbReference type="PRINTS" id="PR00080">
    <property type="entry name" value="SDRFAMILY"/>
</dbReference>
<dbReference type="SUPFAM" id="SSF51735">
    <property type="entry name" value="NAD(P)-binding Rossmann-fold domains"/>
    <property type="match status" value="1"/>
</dbReference>
<evidence type="ECO:0000313" key="4">
    <source>
        <dbReference type="Proteomes" id="UP000053528"/>
    </source>
</evidence>
<evidence type="ECO:0000256" key="1">
    <source>
        <dbReference type="ARBA" id="ARBA00006484"/>
    </source>
</evidence>
<dbReference type="RefSeq" id="WP_035756478.1">
    <property type="nucleotide sequence ID" value="NZ_JRNH01000022.1"/>
</dbReference>
<comment type="similarity">
    <text evidence="1">Belongs to the short-chain dehydrogenases/reductases (SDR) family.</text>
</comment>
<evidence type="ECO:0000313" key="3">
    <source>
        <dbReference type="EMBL" id="KGF20040.1"/>
    </source>
</evidence>
<dbReference type="InterPro" id="IPR020904">
    <property type="entry name" value="Sc_DH/Rdtase_CS"/>
</dbReference>
<dbReference type="InterPro" id="IPR002347">
    <property type="entry name" value="SDR_fam"/>
</dbReference>
<protein>
    <submittedName>
        <fullName evidence="3">Short-chain dehydrogenase</fullName>
    </submittedName>
</protein>
<dbReference type="InterPro" id="IPR036291">
    <property type="entry name" value="NAD(P)-bd_dom_sf"/>
</dbReference>
<comment type="caution">
    <text evidence="3">The sequence shown here is derived from an EMBL/GenBank/DDBJ whole genome shotgun (WGS) entry which is preliminary data.</text>
</comment>
<dbReference type="PANTHER" id="PTHR42760:SF129">
    <property type="entry name" value="OXIDOREDUCTASE"/>
    <property type="match status" value="1"/>
</dbReference>
<organism evidence="3 4">
    <name type="scientific">Pseudoglutamicibacter albus DNF00011</name>
    <dbReference type="NCBI Taxonomy" id="1401063"/>
    <lineage>
        <taxon>Bacteria</taxon>
        <taxon>Bacillati</taxon>
        <taxon>Actinomycetota</taxon>
        <taxon>Actinomycetes</taxon>
        <taxon>Micrococcales</taxon>
        <taxon>Micrococcaceae</taxon>
        <taxon>Pseudoglutamicibacter</taxon>
    </lineage>
</organism>
<accession>A0A095YC52</accession>
<dbReference type="EMBL" id="JRNH01000022">
    <property type="protein sequence ID" value="KGF20040.1"/>
    <property type="molecule type" value="Genomic_DNA"/>
</dbReference>
<dbReference type="GO" id="GO:0016616">
    <property type="term" value="F:oxidoreductase activity, acting on the CH-OH group of donors, NAD or NADP as acceptor"/>
    <property type="evidence" value="ECO:0007669"/>
    <property type="project" value="TreeGrafter"/>
</dbReference>
<dbReference type="GO" id="GO:0030497">
    <property type="term" value="P:fatty acid elongation"/>
    <property type="evidence" value="ECO:0007669"/>
    <property type="project" value="TreeGrafter"/>
</dbReference>